<protein>
    <submittedName>
        <fullName evidence="2">Uncharacterized protein</fullName>
    </submittedName>
</protein>
<comment type="caution">
    <text evidence="2">The sequence shown here is derived from an EMBL/GenBank/DDBJ whole genome shotgun (WGS) entry which is preliminary data.</text>
</comment>
<accession>A0ABP7N9J6</accession>
<evidence type="ECO:0000256" key="1">
    <source>
        <dbReference type="SAM" id="Phobius"/>
    </source>
</evidence>
<keyword evidence="1" id="KW-1133">Transmembrane helix</keyword>
<reference evidence="3" key="1">
    <citation type="journal article" date="2019" name="Int. J. Syst. Evol. Microbiol.">
        <title>The Global Catalogue of Microorganisms (GCM) 10K type strain sequencing project: providing services to taxonomists for standard genome sequencing and annotation.</title>
        <authorList>
            <consortium name="The Broad Institute Genomics Platform"/>
            <consortium name="The Broad Institute Genome Sequencing Center for Infectious Disease"/>
            <person name="Wu L."/>
            <person name="Ma J."/>
        </authorList>
    </citation>
    <scope>NUCLEOTIDE SEQUENCE [LARGE SCALE GENOMIC DNA]</scope>
    <source>
        <strain evidence="3">JCM 17024</strain>
    </source>
</reference>
<organism evidence="2 3">
    <name type="scientific">Microbacterium soli</name>
    <dbReference type="NCBI Taxonomy" id="446075"/>
    <lineage>
        <taxon>Bacteria</taxon>
        <taxon>Bacillati</taxon>
        <taxon>Actinomycetota</taxon>
        <taxon>Actinomycetes</taxon>
        <taxon>Micrococcales</taxon>
        <taxon>Microbacteriaceae</taxon>
        <taxon>Microbacterium</taxon>
    </lineage>
</organism>
<proteinExistence type="predicted"/>
<dbReference type="EMBL" id="BAABCP010000001">
    <property type="protein sequence ID" value="GAA3940538.1"/>
    <property type="molecule type" value="Genomic_DNA"/>
</dbReference>
<sequence>MPPEGRRRAYGVVMTARVGGRSTAASWIVGILCAAVIAGLIWLSLPAGPGMLAILGDLLDGGARG</sequence>
<keyword evidence="1" id="KW-0812">Transmembrane</keyword>
<keyword evidence="1" id="KW-0472">Membrane</keyword>
<evidence type="ECO:0000313" key="2">
    <source>
        <dbReference type="EMBL" id="GAA3940538.1"/>
    </source>
</evidence>
<gene>
    <name evidence="2" type="ORF">GCM10022383_18020</name>
</gene>
<name>A0ABP7N9J6_9MICO</name>
<feature type="transmembrane region" description="Helical" evidence="1">
    <location>
        <begin position="24"/>
        <end position="45"/>
    </location>
</feature>
<dbReference type="Proteomes" id="UP001501591">
    <property type="component" value="Unassembled WGS sequence"/>
</dbReference>
<keyword evidence="3" id="KW-1185">Reference proteome</keyword>
<evidence type="ECO:0000313" key="3">
    <source>
        <dbReference type="Proteomes" id="UP001501591"/>
    </source>
</evidence>